<dbReference type="AlphaFoldDB" id="A0A420IQG2"/>
<feature type="region of interest" description="Disordered" evidence="1">
    <location>
        <begin position="173"/>
        <end position="192"/>
    </location>
</feature>
<keyword evidence="2" id="KW-0732">Signal</keyword>
<dbReference type="Pfam" id="PF11937">
    <property type="entry name" value="DUF3455"/>
    <property type="match status" value="1"/>
</dbReference>
<dbReference type="InterPro" id="IPR021851">
    <property type="entry name" value="DUF3455"/>
</dbReference>
<reference evidence="3 4" key="1">
    <citation type="journal article" date="2018" name="BMC Genomics">
        <title>Comparative genome analyses reveal sequence features reflecting distinct modes of host-adaptation between dicot and monocot powdery mildew.</title>
        <authorList>
            <person name="Wu Y."/>
            <person name="Ma X."/>
            <person name="Pan Z."/>
            <person name="Kale S.D."/>
            <person name="Song Y."/>
            <person name="King H."/>
            <person name="Zhang Q."/>
            <person name="Presley C."/>
            <person name="Deng X."/>
            <person name="Wei C.I."/>
            <person name="Xiao S."/>
        </authorList>
    </citation>
    <scope>NUCLEOTIDE SEQUENCE [LARGE SCALE GENOMIC DNA]</scope>
    <source>
        <strain evidence="3">UMSG1</strain>
    </source>
</reference>
<organism evidence="3 4">
    <name type="scientific">Golovinomyces cichoracearum</name>
    <dbReference type="NCBI Taxonomy" id="62708"/>
    <lineage>
        <taxon>Eukaryota</taxon>
        <taxon>Fungi</taxon>
        <taxon>Dikarya</taxon>
        <taxon>Ascomycota</taxon>
        <taxon>Pezizomycotina</taxon>
        <taxon>Leotiomycetes</taxon>
        <taxon>Erysiphales</taxon>
        <taxon>Erysiphaceae</taxon>
        <taxon>Golovinomyces</taxon>
    </lineage>
</organism>
<dbReference type="PANTHER" id="PTHR35567">
    <property type="entry name" value="MALATE DEHYDROGENASE (AFU_ORTHOLOGUE AFUA_2G13800)"/>
    <property type="match status" value="1"/>
</dbReference>
<name>A0A420IQG2_9PEZI</name>
<dbReference type="Proteomes" id="UP000285326">
    <property type="component" value="Unassembled WGS sequence"/>
</dbReference>
<proteinExistence type="predicted"/>
<evidence type="ECO:0000313" key="3">
    <source>
        <dbReference type="EMBL" id="RKF76735.1"/>
    </source>
</evidence>
<feature type="signal peptide" evidence="2">
    <location>
        <begin position="1"/>
        <end position="19"/>
    </location>
</feature>
<dbReference type="EMBL" id="MCBS01022501">
    <property type="protein sequence ID" value="RKF76735.1"/>
    <property type="molecule type" value="Genomic_DNA"/>
</dbReference>
<evidence type="ECO:0000313" key="4">
    <source>
        <dbReference type="Proteomes" id="UP000285326"/>
    </source>
</evidence>
<accession>A0A420IQG2</accession>
<evidence type="ECO:0000256" key="2">
    <source>
        <dbReference type="SAM" id="SignalP"/>
    </source>
</evidence>
<dbReference type="PANTHER" id="PTHR35567:SF1">
    <property type="entry name" value="CONSERVED FUNGAL PROTEIN (AFU_ORTHOLOGUE AFUA_1G14230)"/>
    <property type="match status" value="1"/>
</dbReference>
<protein>
    <submittedName>
        <fullName evidence="3">Putative malate dehydrogenase</fullName>
    </submittedName>
</protein>
<sequence>MLSALFLAIFILNFQLSLSTPFHTISHKNILDTRGARNSWRDTRVASECDLTNAHVSADASSPLPPPSEEFVAKHIAIGRGTQNYICAEDPTDPPTSIGASALLYDASCIASEDPTTLSQLSNAALKLQLPTDETRGFTSSNLTVSGHHFFPDPKTPVFDLRTAATDLGSVIPEKTDSAPPPPDSIAGQNNKGDGAVLWLKLVASSGNLREIYRVNTAGGNPPKTCRGMPSTFSVEYSAE</sequence>
<evidence type="ECO:0000256" key="1">
    <source>
        <dbReference type="SAM" id="MobiDB-lite"/>
    </source>
</evidence>
<feature type="chain" id="PRO_5019388481" evidence="2">
    <location>
        <begin position="20"/>
        <end position="240"/>
    </location>
</feature>
<comment type="caution">
    <text evidence="3">The sequence shown here is derived from an EMBL/GenBank/DDBJ whole genome shotgun (WGS) entry which is preliminary data.</text>
</comment>
<gene>
    <name evidence="3" type="ORF">GcM1_225073</name>
</gene>